<dbReference type="Proteomes" id="UP001279734">
    <property type="component" value="Unassembled WGS sequence"/>
</dbReference>
<keyword evidence="3 6" id="KW-0812">Transmembrane</keyword>
<evidence type="ECO:0000256" key="1">
    <source>
        <dbReference type="ARBA" id="ARBA00004141"/>
    </source>
</evidence>
<comment type="caution">
    <text evidence="7">The sequence shown here is derived from an EMBL/GenBank/DDBJ whole genome shotgun (WGS) entry which is preliminary data.</text>
</comment>
<keyword evidence="5 6" id="KW-0472">Membrane</keyword>
<evidence type="ECO:0000256" key="3">
    <source>
        <dbReference type="ARBA" id="ARBA00022692"/>
    </source>
</evidence>
<dbReference type="Pfam" id="PF03092">
    <property type="entry name" value="BT1"/>
    <property type="match status" value="1"/>
</dbReference>
<keyword evidence="8" id="KW-1185">Reference proteome</keyword>
<evidence type="ECO:0000313" key="7">
    <source>
        <dbReference type="EMBL" id="GMH27111.1"/>
    </source>
</evidence>
<accession>A0AAD3TDZ8</accession>
<evidence type="ECO:0000256" key="6">
    <source>
        <dbReference type="SAM" id="Phobius"/>
    </source>
</evidence>
<evidence type="ECO:0000256" key="2">
    <source>
        <dbReference type="ARBA" id="ARBA00022448"/>
    </source>
</evidence>
<reference evidence="7" key="1">
    <citation type="submission" date="2023-05" db="EMBL/GenBank/DDBJ databases">
        <title>Nepenthes gracilis genome sequencing.</title>
        <authorList>
            <person name="Fukushima K."/>
        </authorList>
    </citation>
    <scope>NUCLEOTIDE SEQUENCE</scope>
    <source>
        <strain evidence="7">SING2019-196</strain>
    </source>
</reference>
<feature type="transmembrane region" description="Helical" evidence="6">
    <location>
        <begin position="51"/>
        <end position="70"/>
    </location>
</feature>
<evidence type="ECO:0000256" key="5">
    <source>
        <dbReference type="ARBA" id="ARBA00023136"/>
    </source>
</evidence>
<proteinExistence type="predicted"/>
<gene>
    <name evidence="7" type="ORF">Nepgr_028954</name>
</gene>
<protein>
    <submittedName>
        <fullName evidence="7">Uncharacterized protein</fullName>
    </submittedName>
</protein>
<evidence type="ECO:0000313" key="8">
    <source>
        <dbReference type="Proteomes" id="UP001279734"/>
    </source>
</evidence>
<dbReference type="EMBL" id="BSYO01000032">
    <property type="protein sequence ID" value="GMH27111.1"/>
    <property type="molecule type" value="Genomic_DNA"/>
</dbReference>
<organism evidence="7 8">
    <name type="scientific">Nepenthes gracilis</name>
    <name type="common">Slender pitcher plant</name>
    <dbReference type="NCBI Taxonomy" id="150966"/>
    <lineage>
        <taxon>Eukaryota</taxon>
        <taxon>Viridiplantae</taxon>
        <taxon>Streptophyta</taxon>
        <taxon>Embryophyta</taxon>
        <taxon>Tracheophyta</taxon>
        <taxon>Spermatophyta</taxon>
        <taxon>Magnoliopsida</taxon>
        <taxon>eudicotyledons</taxon>
        <taxon>Gunneridae</taxon>
        <taxon>Pentapetalae</taxon>
        <taxon>Caryophyllales</taxon>
        <taxon>Nepenthaceae</taxon>
        <taxon>Nepenthes</taxon>
    </lineage>
</organism>
<dbReference type="PANTHER" id="PTHR31585">
    <property type="entry name" value="FOLATE-BIOPTERIN TRANSPORTER 1, CHLOROPLASTIC"/>
    <property type="match status" value="1"/>
</dbReference>
<keyword evidence="4 6" id="KW-1133">Transmembrane helix</keyword>
<evidence type="ECO:0000256" key="4">
    <source>
        <dbReference type="ARBA" id="ARBA00022989"/>
    </source>
</evidence>
<name>A0AAD3TDZ8_NEPGR</name>
<dbReference type="InterPro" id="IPR039309">
    <property type="entry name" value="BT1"/>
</dbReference>
<dbReference type="GO" id="GO:0016020">
    <property type="term" value="C:membrane"/>
    <property type="evidence" value="ECO:0007669"/>
    <property type="project" value="UniProtKB-SubCell"/>
</dbReference>
<feature type="transmembrane region" description="Helical" evidence="6">
    <location>
        <begin position="24"/>
        <end position="45"/>
    </location>
</feature>
<keyword evidence="2" id="KW-0813">Transport</keyword>
<dbReference type="AlphaFoldDB" id="A0AAD3TDZ8"/>
<dbReference type="PANTHER" id="PTHR31585:SF7">
    <property type="entry name" value="FOLATE-BIOPTERIN TRANSPORTER 4-RELATED"/>
    <property type="match status" value="1"/>
</dbReference>
<comment type="subcellular location">
    <subcellularLocation>
        <location evidence="1">Membrane</location>
        <topology evidence="1">Multi-pass membrane protein</topology>
    </subcellularLocation>
</comment>
<sequence>MVDAMIVEAVRFARAKFARDLQSISWLAMAFGGVCWSCLGGYALSNLQIDTIFSFFIVLPSLQLISCGFVDENPASTKVLVEVFDLTSSQFKNGNNNAVHEDNFLVDKPKIGTLRRKKSLKSNEKPTTISQSQGKDGSYLLQWF</sequence>